<dbReference type="EMBL" id="JBBNAG010000013">
    <property type="protein sequence ID" value="KAK9083197.1"/>
    <property type="molecule type" value="Genomic_DNA"/>
</dbReference>
<name>A0AAP0E1Q1_9MAGN</name>
<comment type="caution">
    <text evidence="1">The sequence shown here is derived from an EMBL/GenBank/DDBJ whole genome shotgun (WGS) entry which is preliminary data.</text>
</comment>
<organism evidence="1 2">
    <name type="scientific">Stephania cephalantha</name>
    <dbReference type="NCBI Taxonomy" id="152367"/>
    <lineage>
        <taxon>Eukaryota</taxon>
        <taxon>Viridiplantae</taxon>
        <taxon>Streptophyta</taxon>
        <taxon>Embryophyta</taxon>
        <taxon>Tracheophyta</taxon>
        <taxon>Spermatophyta</taxon>
        <taxon>Magnoliopsida</taxon>
        <taxon>Ranunculales</taxon>
        <taxon>Menispermaceae</taxon>
        <taxon>Menispermoideae</taxon>
        <taxon>Cissampelideae</taxon>
        <taxon>Stephania</taxon>
    </lineage>
</organism>
<proteinExistence type="predicted"/>
<dbReference type="Proteomes" id="UP001419268">
    <property type="component" value="Unassembled WGS sequence"/>
</dbReference>
<reference evidence="1 2" key="1">
    <citation type="submission" date="2024-01" db="EMBL/GenBank/DDBJ databases">
        <title>Genome assemblies of Stephania.</title>
        <authorList>
            <person name="Yang L."/>
        </authorList>
    </citation>
    <scope>NUCLEOTIDE SEQUENCE [LARGE SCALE GENOMIC DNA]</scope>
    <source>
        <strain evidence="1">JXDWG</strain>
        <tissue evidence="1">Leaf</tissue>
    </source>
</reference>
<accession>A0AAP0E1Q1</accession>
<keyword evidence="2" id="KW-1185">Reference proteome</keyword>
<evidence type="ECO:0000313" key="1">
    <source>
        <dbReference type="EMBL" id="KAK9083197.1"/>
    </source>
</evidence>
<protein>
    <submittedName>
        <fullName evidence="1">Uncharacterized protein</fullName>
    </submittedName>
</protein>
<dbReference type="AlphaFoldDB" id="A0AAP0E1Q1"/>
<gene>
    <name evidence="1" type="ORF">Scep_029668</name>
</gene>
<sequence length="86" mass="10170">MRRPCRSPSCFGRARGCCDRWSEAVVDHTEKVRQIRRGLRVLKSGKRNTMIDQYHDELQYDVGDYVYRKSRLRRVTNDSESKEACS</sequence>
<evidence type="ECO:0000313" key="2">
    <source>
        <dbReference type="Proteomes" id="UP001419268"/>
    </source>
</evidence>